<dbReference type="PROSITE" id="PS50943">
    <property type="entry name" value="HTH_CROC1"/>
    <property type="match status" value="1"/>
</dbReference>
<dbReference type="Gene3D" id="1.25.40.10">
    <property type="entry name" value="Tetratricopeptide repeat domain"/>
    <property type="match status" value="1"/>
</dbReference>
<protein>
    <submittedName>
        <fullName evidence="2">Helix-turn-helix transcriptional regulator</fullName>
    </submittedName>
</protein>
<feature type="domain" description="HTH cro/C1-type" evidence="1">
    <location>
        <begin position="8"/>
        <end position="62"/>
    </location>
</feature>
<evidence type="ECO:0000313" key="2">
    <source>
        <dbReference type="EMBL" id="QOV36999.1"/>
    </source>
</evidence>
<dbReference type="SMART" id="SM00530">
    <property type="entry name" value="HTH_XRE"/>
    <property type="match status" value="1"/>
</dbReference>
<dbReference type="RefSeq" id="WP_194043611.1">
    <property type="nucleotide sequence ID" value="NZ_CP063373.1"/>
</dbReference>
<dbReference type="Gene3D" id="1.10.260.40">
    <property type="entry name" value="lambda repressor-like DNA-binding domains"/>
    <property type="match status" value="1"/>
</dbReference>
<dbReference type="Proteomes" id="UP000594205">
    <property type="component" value="Chromosome"/>
</dbReference>
<reference evidence="2 3" key="1">
    <citation type="submission" date="2020-10" db="EMBL/GenBank/DDBJ databases">
        <title>Streptomyces ferrugineus complate genome analysis.</title>
        <authorList>
            <person name="Anwar N."/>
        </authorList>
    </citation>
    <scope>NUCLEOTIDE SEQUENCE [LARGE SCALE GENOMIC DNA]</scope>
    <source>
        <strain evidence="2 3">CCTCC AA2014009</strain>
    </source>
</reference>
<dbReference type="KEGG" id="sfeu:IM697_00535"/>
<keyword evidence="3" id="KW-1185">Reference proteome</keyword>
<name>A0A7M2SLV7_9ACTN</name>
<dbReference type="InterPro" id="IPR010982">
    <property type="entry name" value="Lambda_DNA-bd_dom_sf"/>
</dbReference>
<dbReference type="EMBL" id="CP063373">
    <property type="protein sequence ID" value="QOV36999.1"/>
    <property type="molecule type" value="Genomic_DNA"/>
</dbReference>
<accession>A0A7M2SLV7</accession>
<dbReference type="AlphaFoldDB" id="A0A7M2SLV7"/>
<organism evidence="2 3">
    <name type="scientific">Streptomyces ferrugineus</name>
    <dbReference type="NCBI Taxonomy" id="1413221"/>
    <lineage>
        <taxon>Bacteria</taxon>
        <taxon>Bacillati</taxon>
        <taxon>Actinomycetota</taxon>
        <taxon>Actinomycetes</taxon>
        <taxon>Kitasatosporales</taxon>
        <taxon>Streptomycetaceae</taxon>
        <taxon>Streptomyces</taxon>
    </lineage>
</organism>
<dbReference type="InterPro" id="IPR011990">
    <property type="entry name" value="TPR-like_helical_dom_sf"/>
</dbReference>
<evidence type="ECO:0000313" key="3">
    <source>
        <dbReference type="Proteomes" id="UP000594205"/>
    </source>
</evidence>
<proteinExistence type="predicted"/>
<dbReference type="GO" id="GO:0003677">
    <property type="term" value="F:DNA binding"/>
    <property type="evidence" value="ECO:0007669"/>
    <property type="project" value="InterPro"/>
</dbReference>
<gene>
    <name evidence="2" type="ORF">IM697_00535</name>
</gene>
<evidence type="ECO:0000259" key="1">
    <source>
        <dbReference type="PROSITE" id="PS50943"/>
    </source>
</evidence>
<dbReference type="SUPFAM" id="SSF47413">
    <property type="entry name" value="lambda repressor-like DNA-binding domains"/>
    <property type="match status" value="1"/>
</dbReference>
<sequence>MALKRHGLVRRRRAVGLTQESLAEVLGVERSTVVRWESGKVAPQPWIRPRLAQALQVSAEDLAELLVISSIDERPRTERTEYAMRHPSRVDLSTVAELRNGMDSLGECYDRVPSATLLARAADHASRVTFLAGEAPPGRVQREMRMLQADAATFMGQLVWDASQRRDHTTARSYYAQSVEVARHLGDPNTEGHALLRTCYVALYGANDYRGGLDLALQAARTARCTSHVITGLATLHAAEAHAYLGEAGECERALTIAERHLSQAHGADAAHELFSPTHFGRLAGSCYLSLGEYRKAEGLLAGTAAALHDRSKSRAIVLGNLTLARLRGDDLDAALVAFTDAVSELHGTRGGGGMNIVFRAAREMRPWRNEPAVQDAQDRLMALMEAA</sequence>
<dbReference type="Pfam" id="PF13560">
    <property type="entry name" value="HTH_31"/>
    <property type="match status" value="1"/>
</dbReference>
<dbReference type="InterPro" id="IPR001387">
    <property type="entry name" value="Cro/C1-type_HTH"/>
</dbReference>
<dbReference type="CDD" id="cd00093">
    <property type="entry name" value="HTH_XRE"/>
    <property type="match status" value="1"/>
</dbReference>